<evidence type="ECO:0000313" key="1">
    <source>
        <dbReference type="EMBL" id="AWI25448.1"/>
    </source>
</evidence>
<gene>
    <name evidence="1" type="ORF">HYN49_05785</name>
</gene>
<evidence type="ECO:0000313" key="2">
    <source>
        <dbReference type="Proteomes" id="UP000244937"/>
    </source>
</evidence>
<protein>
    <recommendedName>
        <fullName evidence="3">DUF748 domain-containing protein</fullName>
    </recommendedName>
</protein>
<dbReference type="KEGG" id="fpal:HYN49_05785"/>
<name>A0A2S1SGB4_9FLAO</name>
<sequence length="520" mass="59414">MRILKKILIAVAALAVLLLLVNKGVNIWVNRKLPELLSDKNKTAYHIAYDSIKIDVWDGSIKVKGIRLTPKKAVKDTVNKAGIYARIESVEVKDFSSMAVLFSNKIKARSITVNKPEIVFYKKTDNAMNSSKSIGSEVVKPFESIVTVSDLYLNHGDVKIIYVKNNKPVLNAANINIKLEGITVSDDILKRTIPFDYKTYSFSCDSLYFKNNAVYHIKAKNIQTETNGLSLKDFEMVPEMTRRQFVAYTPIEKDLYTLKAAGLDIRKMDWGFKDGKLYFSADALVLDKVNANIYRSKEPVDRPTPTHLYNRMLRDVTFPLRVDTLKLKDSDIVYEEEISFEKGPGKISFNKFNLTALNIKSDEGHDKMADVKIRMHCLFMNASPMKVDWNFNVLDKTDGFNIKGSILNFNIKNLVSFTKNYSNMMQEGVFDEVYFNINGNDIESKGEFAMKYHDVKVALYKKKDPNKKNKLKTAIANLLVKNDSKDKVKNVAVSVKRNPKTSFYNFFWLNIQEGLKKILI</sequence>
<dbReference type="RefSeq" id="WP_108903238.1">
    <property type="nucleotide sequence ID" value="NZ_CP029187.1"/>
</dbReference>
<keyword evidence="2" id="KW-1185">Reference proteome</keyword>
<dbReference type="Proteomes" id="UP000244937">
    <property type="component" value="Chromosome"/>
</dbReference>
<dbReference type="AlphaFoldDB" id="A0A2S1SGB4"/>
<accession>A0A2S1SGB4</accession>
<dbReference type="EMBL" id="CP029187">
    <property type="protein sequence ID" value="AWI25448.1"/>
    <property type="molecule type" value="Genomic_DNA"/>
</dbReference>
<organism evidence="1 2">
    <name type="scientific">Flavobacterium pallidum</name>
    <dbReference type="NCBI Taxonomy" id="2172098"/>
    <lineage>
        <taxon>Bacteria</taxon>
        <taxon>Pseudomonadati</taxon>
        <taxon>Bacteroidota</taxon>
        <taxon>Flavobacteriia</taxon>
        <taxon>Flavobacteriales</taxon>
        <taxon>Flavobacteriaceae</taxon>
        <taxon>Flavobacterium</taxon>
    </lineage>
</organism>
<evidence type="ECO:0008006" key="3">
    <source>
        <dbReference type="Google" id="ProtNLM"/>
    </source>
</evidence>
<reference evidence="1 2" key="1">
    <citation type="submission" date="2018-05" db="EMBL/GenBank/DDBJ databases">
        <title>Genome sequencing of Flavobacterium sp. HYN0049.</title>
        <authorList>
            <person name="Yi H."/>
            <person name="Baek C."/>
        </authorList>
    </citation>
    <scope>NUCLEOTIDE SEQUENCE [LARGE SCALE GENOMIC DNA]</scope>
    <source>
        <strain evidence="1 2">HYN0049</strain>
    </source>
</reference>
<proteinExistence type="predicted"/>
<dbReference type="OrthoDB" id="1412480at2"/>